<evidence type="ECO:0000313" key="3">
    <source>
        <dbReference type="Proteomes" id="UP000837675"/>
    </source>
</evidence>
<name>A0A8S4C3B8_9ACAR</name>
<dbReference type="AlphaFoldDB" id="A0A8S4C3B8"/>
<reference evidence="2" key="1">
    <citation type="submission" date="2021-06" db="EMBL/GenBank/DDBJ databases">
        <authorList>
            <person name="Nardi T."/>
            <person name="Nardi T."/>
        </authorList>
    </citation>
    <scope>NUCLEOTIDE SEQUENCE</scope>
</reference>
<gene>
    <name evidence="2" type="ORF">MHYMCMPASI_01001</name>
</gene>
<accession>A0A8S4C3B8</accession>
<protein>
    <submittedName>
        <fullName evidence="2">Uncharacterized protein</fullName>
    </submittedName>
</protein>
<feature type="transmembrane region" description="Helical" evidence="1">
    <location>
        <begin position="12"/>
        <end position="34"/>
    </location>
</feature>
<evidence type="ECO:0000256" key="1">
    <source>
        <dbReference type="SAM" id="Phobius"/>
    </source>
</evidence>
<comment type="caution">
    <text evidence="2">The sequence shown here is derived from an EMBL/GenBank/DDBJ whole genome shotgun (WGS) entry which is preliminary data.</text>
</comment>
<organism evidence="2 3">
    <name type="scientific">Hyalomma marginatum</name>
    <dbReference type="NCBI Taxonomy" id="34627"/>
    <lineage>
        <taxon>Eukaryota</taxon>
        <taxon>Metazoa</taxon>
        <taxon>Ecdysozoa</taxon>
        <taxon>Arthropoda</taxon>
        <taxon>Chelicerata</taxon>
        <taxon>Arachnida</taxon>
        <taxon>Acari</taxon>
        <taxon>Parasitiformes</taxon>
        <taxon>Ixodida</taxon>
        <taxon>Ixodoidea</taxon>
        <taxon>Ixodidae</taxon>
        <taxon>Hyalomminae</taxon>
        <taxon>Hyalomma</taxon>
    </lineage>
</organism>
<keyword evidence="3" id="KW-1185">Reference proteome</keyword>
<dbReference type="Proteomes" id="UP000837675">
    <property type="component" value="Unassembled WGS sequence"/>
</dbReference>
<proteinExistence type="predicted"/>
<keyword evidence="1" id="KW-1133">Transmembrane helix</keyword>
<dbReference type="EMBL" id="CAJVAF010000332">
    <property type="protein sequence ID" value="CAG7598242.1"/>
    <property type="molecule type" value="Genomic_DNA"/>
</dbReference>
<keyword evidence="1" id="KW-0472">Membrane</keyword>
<sequence>MTFRDAYKMYTGILVCFGYFPSYGMGMLFAAQLYDRLENLVQA</sequence>
<keyword evidence="1" id="KW-0812">Transmembrane</keyword>
<evidence type="ECO:0000313" key="2">
    <source>
        <dbReference type="EMBL" id="CAG7598242.1"/>
    </source>
</evidence>